<name>A0A1A8YL54_PLAOA</name>
<sequence>MRICWRHVGGVLAAYAFARENRAVTSAYLSGKCRKGGGEGSNEQTKRGERGGEWAIRSESVAVSNGCDCSTS</sequence>
<proteinExistence type="predicted"/>
<accession>A0A1A8YL54</accession>
<feature type="region of interest" description="Disordered" evidence="1">
    <location>
        <begin position="33"/>
        <end position="52"/>
    </location>
</feature>
<dbReference type="Proteomes" id="UP000078550">
    <property type="component" value="Unassembled WGS sequence"/>
</dbReference>
<gene>
    <name evidence="2" type="ORF">POVWA2_008720</name>
</gene>
<organism evidence="2 3">
    <name type="scientific">Plasmodium ovale wallikeri</name>
    <dbReference type="NCBI Taxonomy" id="864142"/>
    <lineage>
        <taxon>Eukaryota</taxon>
        <taxon>Sar</taxon>
        <taxon>Alveolata</taxon>
        <taxon>Apicomplexa</taxon>
        <taxon>Aconoidasida</taxon>
        <taxon>Haemosporida</taxon>
        <taxon>Plasmodiidae</taxon>
        <taxon>Plasmodium</taxon>
        <taxon>Plasmodium (Plasmodium)</taxon>
    </lineage>
</organism>
<dbReference type="EMBL" id="FLRE01000032">
    <property type="protein sequence ID" value="SBT32274.1"/>
    <property type="molecule type" value="Genomic_DNA"/>
</dbReference>
<reference evidence="3" key="1">
    <citation type="submission" date="2016-05" db="EMBL/GenBank/DDBJ databases">
        <authorList>
            <person name="Naeem Raeece"/>
        </authorList>
    </citation>
    <scope>NUCLEOTIDE SEQUENCE [LARGE SCALE GENOMIC DNA]</scope>
</reference>
<evidence type="ECO:0000313" key="2">
    <source>
        <dbReference type="EMBL" id="SBT32274.1"/>
    </source>
</evidence>
<evidence type="ECO:0000313" key="3">
    <source>
        <dbReference type="Proteomes" id="UP000078550"/>
    </source>
</evidence>
<evidence type="ECO:0000256" key="1">
    <source>
        <dbReference type="SAM" id="MobiDB-lite"/>
    </source>
</evidence>
<dbReference type="AlphaFoldDB" id="A0A1A8YL54"/>
<protein>
    <submittedName>
        <fullName evidence="2">Uncharacterized protein</fullName>
    </submittedName>
</protein>